<dbReference type="InterPro" id="IPR036213">
    <property type="entry name" value="Calpain_III_sf"/>
</dbReference>
<dbReference type="PANTHER" id="PTHR10183">
    <property type="entry name" value="CALPAIN"/>
    <property type="match status" value="1"/>
</dbReference>
<dbReference type="SMART" id="SM00720">
    <property type="entry name" value="calpain_III"/>
    <property type="match status" value="1"/>
</dbReference>
<feature type="domain" description="Calpain catalytic" evidence="3">
    <location>
        <begin position="84"/>
        <end position="423"/>
    </location>
</feature>
<dbReference type="PROSITE" id="PS50203">
    <property type="entry name" value="CALPAIN_CAT"/>
    <property type="match status" value="1"/>
</dbReference>
<evidence type="ECO:0000259" key="3">
    <source>
        <dbReference type="PROSITE" id="PS50203"/>
    </source>
</evidence>
<dbReference type="InParanoid" id="A0A7M7K9Z3"/>
<dbReference type="SUPFAM" id="SSF49758">
    <property type="entry name" value="Calpain large subunit, middle domain (domain III)"/>
    <property type="match status" value="1"/>
</dbReference>
<dbReference type="GO" id="GO:0005737">
    <property type="term" value="C:cytoplasm"/>
    <property type="evidence" value="ECO:0007669"/>
    <property type="project" value="TreeGrafter"/>
</dbReference>
<dbReference type="OrthoDB" id="424753at2759"/>
<dbReference type="RefSeq" id="XP_022662693.1">
    <property type="nucleotide sequence ID" value="XM_022806958.1"/>
</dbReference>
<dbReference type="PANTHER" id="PTHR10183:SF394">
    <property type="entry name" value="CALPAIN-C"/>
    <property type="match status" value="1"/>
</dbReference>
<dbReference type="Proteomes" id="UP000594260">
    <property type="component" value="Unplaced"/>
</dbReference>
<proteinExistence type="inferred from homology"/>
<dbReference type="Gene3D" id="2.60.120.380">
    <property type="match status" value="1"/>
</dbReference>
<dbReference type="EnsemblMetazoa" id="XM_022806958">
    <property type="protein sequence ID" value="XP_022662693"/>
    <property type="gene ID" value="LOC111250945"/>
</dbReference>
<protein>
    <recommendedName>
        <fullName evidence="3">Calpain catalytic domain-containing protein</fullName>
    </recommendedName>
</protein>
<dbReference type="InterPro" id="IPR022684">
    <property type="entry name" value="Calpain_cysteine_protease"/>
</dbReference>
<dbReference type="SUPFAM" id="SSF47473">
    <property type="entry name" value="EF-hand"/>
    <property type="match status" value="1"/>
</dbReference>
<reference evidence="4" key="1">
    <citation type="submission" date="2021-01" db="UniProtKB">
        <authorList>
            <consortium name="EnsemblMetazoa"/>
        </authorList>
    </citation>
    <scope>IDENTIFICATION</scope>
</reference>
<organism evidence="4 5">
    <name type="scientific">Varroa destructor</name>
    <name type="common">Honeybee mite</name>
    <dbReference type="NCBI Taxonomy" id="109461"/>
    <lineage>
        <taxon>Eukaryota</taxon>
        <taxon>Metazoa</taxon>
        <taxon>Ecdysozoa</taxon>
        <taxon>Arthropoda</taxon>
        <taxon>Chelicerata</taxon>
        <taxon>Arachnida</taxon>
        <taxon>Acari</taxon>
        <taxon>Parasitiformes</taxon>
        <taxon>Mesostigmata</taxon>
        <taxon>Gamasina</taxon>
        <taxon>Dermanyssoidea</taxon>
        <taxon>Varroidae</taxon>
        <taxon>Varroa</taxon>
    </lineage>
</organism>
<sequence length="763" mass="85718">MCLPVIHPYLSGLYQSIRCTTSSRTGTIRASVVQIRSVSPVAGSHRNVNRRQDVQNTLRNGQERPTVFMSDFERVRKSLERGCLYEDPEFPAVQSTVFYHQTPPFQFVWKRPHDADTTRAQPTSSNLNEICANPEFVVDGPSLFELTPGKLGDKWLVSCLGTLATCRALFYRVVPADQGFSLEDEYCGLFRFRVWWAGDWKEVLIDDRLPTFNGKLVFIHCNGPHSANHFWPALLEKAYAKMYGSYEALKYGNSMDGLSDLTGGVTEGLSIEQPSTLNYLLTRTSIVTALVVPPAAGNNNFNSSNNCNINSSGVTNNGTANGTNASSRFAPSERLPNGIVVGVNYRISHFCEMVTSRGDQLRLVRLRAPIATAHVKDCTEFDRLNRDDQQRALGARALAEGEFFMTFAEVSSTFTTFEVVHLDAETSRDEPSLKGRTPWQVKLAKERWQRGVSSGGCRNNTDTFHMNPQMALSVQEGESVVISLCQDAVIEPKVIGFTVYQCQKSIQEPLTKTYFKEVKSLLSSHYSNYKQVCVRCPLEQGHYVVIPTTFEPGEEALFTLRVFSEKPTKLKCIEYSVSCTRSPFKKVQPQLETSLATYEQVFLQMADEHKCVNAFDLQEILETCLPNDYVKSCATMEVCRQVVLAMDNSGLGRLKYQDYKHFICSLKWWQNVFKAYTKGTVGVLRADRLKEALEDIGFKLNSDVLSLLVLRFMRKDGTLRFGDFVACVLHLAAAFGAFEKKDPLQNGSIKLSLAEWLRASLLC</sequence>
<dbReference type="GeneID" id="111250945"/>
<evidence type="ECO:0000256" key="1">
    <source>
        <dbReference type="ARBA" id="ARBA00007623"/>
    </source>
</evidence>
<dbReference type="Gene3D" id="1.10.238.10">
    <property type="entry name" value="EF-hand"/>
    <property type="match status" value="1"/>
</dbReference>
<evidence type="ECO:0000313" key="5">
    <source>
        <dbReference type="Proteomes" id="UP000594260"/>
    </source>
</evidence>
<dbReference type="GO" id="GO:0004198">
    <property type="term" value="F:calcium-dependent cysteine-type endopeptidase activity"/>
    <property type="evidence" value="ECO:0007669"/>
    <property type="project" value="InterPro"/>
</dbReference>
<dbReference type="Gene3D" id="3.90.70.10">
    <property type="entry name" value="Cysteine proteinases"/>
    <property type="match status" value="1"/>
</dbReference>
<comment type="caution">
    <text evidence="2">Lacks conserved residue(s) required for the propagation of feature annotation.</text>
</comment>
<dbReference type="PRINTS" id="PR00704">
    <property type="entry name" value="CALPAIN"/>
</dbReference>
<accession>A0A7M7K9Z3</accession>
<dbReference type="FunCoup" id="A0A7M7K9Z3">
    <property type="interactions" value="20"/>
</dbReference>
<dbReference type="SMART" id="SM00230">
    <property type="entry name" value="CysPc"/>
    <property type="match status" value="1"/>
</dbReference>
<keyword evidence="5" id="KW-1185">Reference proteome</keyword>
<evidence type="ECO:0000313" key="4">
    <source>
        <dbReference type="EnsemblMetazoa" id="XP_022662693"/>
    </source>
</evidence>
<dbReference type="InterPro" id="IPR011992">
    <property type="entry name" value="EF-hand-dom_pair"/>
</dbReference>
<dbReference type="Pfam" id="PF01067">
    <property type="entry name" value="Calpain_III"/>
    <property type="match status" value="1"/>
</dbReference>
<dbReference type="CTD" id="32597"/>
<dbReference type="AlphaFoldDB" id="A0A7M7K9Z3"/>
<dbReference type="OMA" id="ASNCFWA"/>
<comment type="similarity">
    <text evidence="1">Belongs to the peptidase C2 family.</text>
</comment>
<dbReference type="GO" id="GO:0006508">
    <property type="term" value="P:proteolysis"/>
    <property type="evidence" value="ECO:0007669"/>
    <property type="project" value="InterPro"/>
</dbReference>
<name>A0A7M7K9Z3_VARDE</name>
<evidence type="ECO:0000256" key="2">
    <source>
        <dbReference type="PROSITE-ProRule" id="PRU00239"/>
    </source>
</evidence>
<dbReference type="KEGG" id="vde:111250945"/>
<dbReference type="CDD" id="cd00044">
    <property type="entry name" value="CysPc"/>
    <property type="match status" value="1"/>
</dbReference>
<dbReference type="Pfam" id="PF00648">
    <property type="entry name" value="Peptidase_C2"/>
    <property type="match status" value="1"/>
</dbReference>
<dbReference type="InterPro" id="IPR022683">
    <property type="entry name" value="Calpain_III"/>
</dbReference>
<dbReference type="InterPro" id="IPR038765">
    <property type="entry name" value="Papain-like_cys_pep_sf"/>
</dbReference>
<dbReference type="InterPro" id="IPR022682">
    <property type="entry name" value="Calpain_domain_III"/>
</dbReference>
<dbReference type="InterPro" id="IPR001300">
    <property type="entry name" value="Peptidase_C2_calpain_cat"/>
</dbReference>
<dbReference type="SUPFAM" id="SSF54001">
    <property type="entry name" value="Cysteine proteinases"/>
    <property type="match status" value="1"/>
</dbReference>